<evidence type="ECO:0000313" key="1">
    <source>
        <dbReference type="EMBL" id="CAB4241293.1"/>
    </source>
</evidence>
<name>A0A6J5T979_9CAUD</name>
<organism evidence="1">
    <name type="scientific">uncultured Caudovirales phage</name>
    <dbReference type="NCBI Taxonomy" id="2100421"/>
    <lineage>
        <taxon>Viruses</taxon>
        <taxon>Duplodnaviria</taxon>
        <taxon>Heunggongvirae</taxon>
        <taxon>Uroviricota</taxon>
        <taxon>Caudoviricetes</taxon>
        <taxon>Peduoviridae</taxon>
        <taxon>Maltschvirus</taxon>
        <taxon>Maltschvirus maltsch</taxon>
    </lineage>
</organism>
<sequence length="104" mass="12054">MKQTVKFSDFCDAFKNMGRGDQFTYEGKRALFDYLEEVDEDYELDVIALCCDYTEADYEQIISEHDIDIGDAEENDVEQLCREFLEENTVIIGEVTGGFIYANF</sequence>
<protein>
    <submittedName>
        <fullName evidence="1">Uncharacterized protein</fullName>
    </submittedName>
</protein>
<gene>
    <name evidence="1" type="ORF">UFOVP67_38</name>
</gene>
<accession>A0A6J5T979</accession>
<proteinExistence type="predicted"/>
<reference evidence="1" key="1">
    <citation type="submission" date="2020-05" db="EMBL/GenBank/DDBJ databases">
        <authorList>
            <person name="Chiriac C."/>
            <person name="Salcher M."/>
            <person name="Ghai R."/>
            <person name="Kavagutti S V."/>
        </authorList>
    </citation>
    <scope>NUCLEOTIDE SEQUENCE</scope>
</reference>
<dbReference type="EMBL" id="LR797823">
    <property type="protein sequence ID" value="CAB4241293.1"/>
    <property type="molecule type" value="Genomic_DNA"/>
</dbReference>